<name>A0A5M8P2A9_9BACT</name>
<dbReference type="GO" id="GO:0009252">
    <property type="term" value="P:peptidoglycan biosynthetic process"/>
    <property type="evidence" value="ECO:0007669"/>
    <property type="project" value="UniProtKB-KW"/>
</dbReference>
<comment type="subcellular location">
    <subcellularLocation>
        <location evidence="1">Membrane</location>
        <topology evidence="1">Multi-pass membrane protein</topology>
    </subcellularLocation>
</comment>
<evidence type="ECO:0000256" key="14">
    <source>
        <dbReference type="ARBA" id="ARBA00044770"/>
    </source>
</evidence>
<dbReference type="GO" id="GO:0008955">
    <property type="term" value="F:peptidoglycan glycosyltransferase activity"/>
    <property type="evidence" value="ECO:0007669"/>
    <property type="project" value="UniProtKB-EC"/>
</dbReference>
<evidence type="ECO:0000256" key="11">
    <source>
        <dbReference type="ARBA" id="ARBA00038053"/>
    </source>
</evidence>
<proteinExistence type="inferred from homology"/>
<evidence type="ECO:0000256" key="16">
    <source>
        <dbReference type="SAM" id="Phobius"/>
    </source>
</evidence>
<evidence type="ECO:0000256" key="9">
    <source>
        <dbReference type="ARBA" id="ARBA00032370"/>
    </source>
</evidence>
<evidence type="ECO:0000256" key="15">
    <source>
        <dbReference type="ARBA" id="ARBA00049902"/>
    </source>
</evidence>
<dbReference type="PANTHER" id="PTHR30474">
    <property type="entry name" value="CELL CYCLE PROTEIN"/>
    <property type="match status" value="1"/>
</dbReference>
<keyword evidence="6" id="KW-0573">Peptidoglycan synthesis</keyword>
<comment type="catalytic activity">
    <reaction evidence="15">
        <text>[GlcNAc-(1-&gt;4)-Mur2Ac(oyl-L-Ala-gamma-D-Glu-L-Lys-D-Ala-D-Ala)](n)-di-trans,octa-cis-undecaprenyl diphosphate + beta-D-GlcNAc-(1-&gt;4)-Mur2Ac(oyl-L-Ala-gamma-D-Glu-L-Lys-D-Ala-D-Ala)-di-trans,octa-cis-undecaprenyl diphosphate = [GlcNAc-(1-&gt;4)-Mur2Ac(oyl-L-Ala-gamma-D-Glu-L-Lys-D-Ala-D-Ala)](n+1)-di-trans,octa-cis-undecaprenyl diphosphate + di-trans,octa-cis-undecaprenyl diphosphate + H(+)</text>
        <dbReference type="Rhea" id="RHEA:23708"/>
        <dbReference type="Rhea" id="RHEA-COMP:9602"/>
        <dbReference type="Rhea" id="RHEA-COMP:9603"/>
        <dbReference type="ChEBI" id="CHEBI:15378"/>
        <dbReference type="ChEBI" id="CHEBI:58405"/>
        <dbReference type="ChEBI" id="CHEBI:60033"/>
        <dbReference type="ChEBI" id="CHEBI:78435"/>
        <dbReference type="EC" id="2.4.99.28"/>
    </reaction>
</comment>
<evidence type="ECO:0000256" key="4">
    <source>
        <dbReference type="ARBA" id="ARBA00022692"/>
    </source>
</evidence>
<feature type="transmembrane region" description="Helical" evidence="16">
    <location>
        <begin position="70"/>
        <end position="94"/>
    </location>
</feature>
<evidence type="ECO:0000256" key="6">
    <source>
        <dbReference type="ARBA" id="ARBA00022984"/>
    </source>
</evidence>
<feature type="transmembrane region" description="Helical" evidence="16">
    <location>
        <begin position="12"/>
        <end position="33"/>
    </location>
</feature>
<evidence type="ECO:0000256" key="3">
    <source>
        <dbReference type="ARBA" id="ARBA00022679"/>
    </source>
</evidence>
<organism evidence="17 18">
    <name type="scientific">Candidatus Ordinivivax streblomastigis</name>
    <dbReference type="NCBI Taxonomy" id="2540710"/>
    <lineage>
        <taxon>Bacteria</taxon>
        <taxon>Pseudomonadati</taxon>
        <taxon>Bacteroidota</taxon>
        <taxon>Bacteroidia</taxon>
        <taxon>Bacteroidales</taxon>
        <taxon>Candidatus Ordinivivax</taxon>
    </lineage>
</organism>
<evidence type="ECO:0000256" key="12">
    <source>
        <dbReference type="ARBA" id="ARBA00041185"/>
    </source>
</evidence>
<dbReference type="GO" id="GO:0051301">
    <property type="term" value="P:cell division"/>
    <property type="evidence" value="ECO:0007669"/>
    <property type="project" value="InterPro"/>
</dbReference>
<dbReference type="GO" id="GO:0015648">
    <property type="term" value="F:lipid-linked peptidoglycan transporter activity"/>
    <property type="evidence" value="ECO:0007669"/>
    <property type="project" value="TreeGrafter"/>
</dbReference>
<feature type="transmembrane region" description="Helical" evidence="16">
    <location>
        <begin position="288"/>
        <end position="314"/>
    </location>
</feature>
<keyword evidence="2" id="KW-0328">Glycosyltransferase</keyword>
<feature type="transmembrane region" description="Helical" evidence="16">
    <location>
        <begin position="369"/>
        <end position="387"/>
    </location>
</feature>
<evidence type="ECO:0000313" key="18">
    <source>
        <dbReference type="Proteomes" id="UP000324575"/>
    </source>
</evidence>
<keyword evidence="8 16" id="KW-0472">Membrane</keyword>
<dbReference type="GO" id="GO:0032153">
    <property type="term" value="C:cell division site"/>
    <property type="evidence" value="ECO:0007669"/>
    <property type="project" value="TreeGrafter"/>
</dbReference>
<dbReference type="AlphaFoldDB" id="A0A5M8P2A9"/>
<feature type="transmembrane region" description="Helical" evidence="16">
    <location>
        <begin position="326"/>
        <end position="349"/>
    </location>
</feature>
<evidence type="ECO:0000313" key="17">
    <source>
        <dbReference type="EMBL" id="KAA6302482.1"/>
    </source>
</evidence>
<keyword evidence="3" id="KW-0808">Transferase</keyword>
<feature type="transmembrane region" description="Helical" evidence="16">
    <location>
        <begin position="159"/>
        <end position="177"/>
    </location>
</feature>
<dbReference type="InterPro" id="IPR001182">
    <property type="entry name" value="FtsW/RodA"/>
</dbReference>
<dbReference type="EMBL" id="SNRX01000007">
    <property type="protein sequence ID" value="KAA6302482.1"/>
    <property type="molecule type" value="Genomic_DNA"/>
</dbReference>
<keyword evidence="5" id="KW-0133">Cell shape</keyword>
<keyword evidence="7 16" id="KW-1133">Transmembrane helix</keyword>
<gene>
    <name evidence="17" type="ORF">EZS26_001314</name>
</gene>
<keyword evidence="4 16" id="KW-0812">Transmembrane</keyword>
<comment type="similarity">
    <text evidence="11">Belongs to the SEDS family. FtsW subfamily.</text>
</comment>
<evidence type="ECO:0000256" key="8">
    <source>
        <dbReference type="ARBA" id="ARBA00023136"/>
    </source>
</evidence>
<accession>A0A5M8P2A9</accession>
<reference evidence="17 18" key="1">
    <citation type="submission" date="2019-03" db="EMBL/GenBank/DDBJ databases">
        <title>Single cell metagenomics reveals metabolic interactions within the superorganism composed of flagellate Streblomastix strix and complex community of Bacteroidetes bacteria on its surface.</title>
        <authorList>
            <person name="Treitli S.C."/>
            <person name="Kolisko M."/>
            <person name="Husnik F."/>
            <person name="Keeling P."/>
            <person name="Hampl V."/>
        </authorList>
    </citation>
    <scope>NUCLEOTIDE SEQUENCE [LARGE SCALE GENOMIC DNA]</scope>
    <source>
        <strain evidence="17">St1</strain>
    </source>
</reference>
<dbReference type="GO" id="GO:0008360">
    <property type="term" value="P:regulation of cell shape"/>
    <property type="evidence" value="ECO:0007669"/>
    <property type="project" value="UniProtKB-KW"/>
</dbReference>
<dbReference type="EC" id="2.4.99.28" evidence="14"/>
<evidence type="ECO:0000256" key="7">
    <source>
        <dbReference type="ARBA" id="ARBA00022989"/>
    </source>
</evidence>
<feature type="transmembrane region" description="Helical" evidence="16">
    <location>
        <begin position="138"/>
        <end position="153"/>
    </location>
</feature>
<dbReference type="PANTHER" id="PTHR30474:SF2">
    <property type="entry name" value="PEPTIDOGLYCAN GLYCOSYLTRANSFERASE FTSW-RELATED"/>
    <property type="match status" value="1"/>
</dbReference>
<feature type="transmembrane region" description="Helical" evidence="16">
    <location>
        <begin position="45"/>
        <end position="63"/>
    </location>
</feature>
<evidence type="ECO:0000256" key="13">
    <source>
        <dbReference type="ARBA" id="ARBA00041418"/>
    </source>
</evidence>
<dbReference type="GO" id="GO:0005886">
    <property type="term" value="C:plasma membrane"/>
    <property type="evidence" value="ECO:0007669"/>
    <property type="project" value="TreeGrafter"/>
</dbReference>
<dbReference type="Pfam" id="PF01098">
    <property type="entry name" value="FTSW_RODA_SPOVE"/>
    <property type="match status" value="1"/>
</dbReference>
<comment type="caution">
    <text evidence="17">The sequence shown here is derived from an EMBL/GenBank/DDBJ whole genome shotgun (WGS) entry which is preliminary data.</text>
</comment>
<dbReference type="Proteomes" id="UP000324575">
    <property type="component" value="Unassembled WGS sequence"/>
</dbReference>
<feature type="transmembrane region" description="Helical" evidence="16">
    <location>
        <begin position="184"/>
        <end position="202"/>
    </location>
</feature>
<evidence type="ECO:0000256" key="2">
    <source>
        <dbReference type="ARBA" id="ARBA00022676"/>
    </source>
</evidence>
<evidence type="ECO:0000256" key="1">
    <source>
        <dbReference type="ARBA" id="ARBA00004141"/>
    </source>
</evidence>
<feature type="transmembrane region" description="Helical" evidence="16">
    <location>
        <begin position="100"/>
        <end position="126"/>
    </location>
</feature>
<evidence type="ECO:0000256" key="10">
    <source>
        <dbReference type="ARBA" id="ARBA00033270"/>
    </source>
</evidence>
<protein>
    <recommendedName>
        <fullName evidence="12">Probable peptidoglycan glycosyltransferase FtsW</fullName>
        <ecNumber evidence="14">2.4.99.28</ecNumber>
    </recommendedName>
    <alternativeName>
        <fullName evidence="13">Cell division protein FtsW</fullName>
    </alternativeName>
    <alternativeName>
        <fullName evidence="10">Cell wall polymerase</fullName>
    </alternativeName>
    <alternativeName>
        <fullName evidence="9">Peptidoglycan polymerase</fullName>
    </alternativeName>
</protein>
<evidence type="ECO:0000256" key="5">
    <source>
        <dbReference type="ARBA" id="ARBA00022960"/>
    </source>
</evidence>
<sequence length="417" mass="47144">MDFFNKIFRGDRVIWMIFLFLCLISIVEVYSASSILTYKTDYWKPILRHSLFLIVGMGIVLGIHAIPPKFFSIIGILLPIMWILLAVTLFMGQINDSSRWLVIGGASFQPSEFAKLCLIVFAAFMLSKHKEDKEDQRFRWIIIATAITCALIFKENGSTAILLFVVIYLMMLIGQIPWKKMWKLTLIVCCIGGIFTAFLLLIPMETLQKKPYNITRFDTWKSRIESFSEKKVSVRDPEFKIYKDKGQNHKDNYQESHSKIAIANGGIVGKMPGNSVERDFLPQAFSDFIYAIIIEETGLAGGFCILLFYVILLIRAGFIANRSEKLFPKFVVMGAALLLFIQALTNMAVAVGLIPVTGQTLPLISRGGTSIWVTCVYFGIILSVSRFDNPKGIKREEEIEAELIEQREISLAEGGNL</sequence>